<dbReference type="SUPFAM" id="SSF101447">
    <property type="entry name" value="Formin homology 2 domain (FH2 domain)"/>
    <property type="match status" value="1"/>
</dbReference>
<dbReference type="PRINTS" id="PR00828">
    <property type="entry name" value="FORMIN"/>
</dbReference>
<organism evidence="6 7">
    <name type="scientific">Drosophila kikkawai</name>
    <name type="common">Fruit fly</name>
    <dbReference type="NCBI Taxonomy" id="30033"/>
    <lineage>
        <taxon>Eukaryota</taxon>
        <taxon>Metazoa</taxon>
        <taxon>Ecdysozoa</taxon>
        <taxon>Arthropoda</taxon>
        <taxon>Hexapoda</taxon>
        <taxon>Insecta</taxon>
        <taxon>Pterygota</taxon>
        <taxon>Neoptera</taxon>
        <taxon>Endopterygota</taxon>
        <taxon>Diptera</taxon>
        <taxon>Brachycera</taxon>
        <taxon>Muscomorpha</taxon>
        <taxon>Ephydroidea</taxon>
        <taxon>Drosophilidae</taxon>
        <taxon>Drosophila</taxon>
        <taxon>Sophophora</taxon>
    </lineage>
</organism>
<dbReference type="PANTHER" id="PTHR45920">
    <property type="entry name" value="FORMIN HOMOLOGY 2 DOMAIN CONTAINING, ISOFORM I"/>
    <property type="match status" value="1"/>
</dbReference>
<feature type="coiled-coil region" evidence="2">
    <location>
        <begin position="1518"/>
        <end position="1545"/>
    </location>
</feature>
<feature type="compositionally biased region" description="Low complexity" evidence="3">
    <location>
        <begin position="112"/>
        <end position="144"/>
    </location>
</feature>
<accession>A0A6P4JT83</accession>
<evidence type="ECO:0000259" key="5">
    <source>
        <dbReference type="PROSITE" id="PS51444"/>
    </source>
</evidence>
<dbReference type="RefSeq" id="XP_017038426.1">
    <property type="nucleotide sequence ID" value="XM_017182937.3"/>
</dbReference>
<reference evidence="7" key="2">
    <citation type="submission" date="2025-08" db="UniProtKB">
        <authorList>
            <consortium name="RefSeq"/>
        </authorList>
    </citation>
    <scope>IDENTIFICATION</scope>
    <source>
        <strain evidence="7">14028-0561.14</strain>
        <tissue evidence="7">Whole fly</tissue>
    </source>
</reference>
<dbReference type="InterPro" id="IPR001265">
    <property type="entry name" value="Formin_Cappuccino_subfam"/>
</dbReference>
<feature type="compositionally biased region" description="Polar residues" evidence="3">
    <location>
        <begin position="145"/>
        <end position="156"/>
    </location>
</feature>
<dbReference type="SMART" id="SM00498">
    <property type="entry name" value="FH2"/>
    <property type="match status" value="1"/>
</dbReference>
<feature type="region of interest" description="Disordered" evidence="3">
    <location>
        <begin position="317"/>
        <end position="353"/>
    </location>
</feature>
<evidence type="ECO:0000313" key="7">
    <source>
        <dbReference type="RefSeq" id="XP_017038426.1"/>
    </source>
</evidence>
<feature type="region of interest" description="Disordered" evidence="3">
    <location>
        <begin position="48"/>
        <end position="182"/>
    </location>
</feature>
<protein>
    <submittedName>
        <fullName evidence="7">Protein cappuccino isoform X1</fullName>
    </submittedName>
</protein>
<feature type="compositionally biased region" description="Basic residues" evidence="3">
    <location>
        <begin position="62"/>
        <end position="80"/>
    </location>
</feature>
<dbReference type="GO" id="GO:0008017">
    <property type="term" value="F:microtubule binding"/>
    <property type="evidence" value="ECO:0007669"/>
    <property type="project" value="InterPro"/>
</dbReference>
<feature type="compositionally biased region" description="Pro residues" evidence="3">
    <location>
        <begin position="1099"/>
        <end position="1176"/>
    </location>
</feature>
<evidence type="ECO:0000256" key="2">
    <source>
        <dbReference type="SAM" id="Coils"/>
    </source>
</evidence>
<feature type="transmembrane region" description="Helical" evidence="4">
    <location>
        <begin position="7"/>
        <end position="28"/>
    </location>
</feature>
<dbReference type="InterPro" id="IPR015425">
    <property type="entry name" value="FH2_Formin"/>
</dbReference>
<reference evidence="6" key="1">
    <citation type="submission" date="2025-05" db="UniProtKB">
        <authorList>
            <consortium name="RefSeq"/>
        </authorList>
    </citation>
    <scope>NUCLEOTIDE SEQUENCE [LARGE SCALE GENOMIC DNA]</scope>
    <source>
        <strain evidence="6">14028-0561.14</strain>
    </source>
</reference>
<proteinExistence type="inferred from homology"/>
<dbReference type="Proteomes" id="UP001652661">
    <property type="component" value="Chromosome 2L"/>
</dbReference>
<dbReference type="OrthoDB" id="427644at2759"/>
<feature type="region of interest" description="Disordered" evidence="3">
    <location>
        <begin position="258"/>
        <end position="302"/>
    </location>
</feature>
<name>A0A6P4JT83_DROKI</name>
<dbReference type="GO" id="GO:0005884">
    <property type="term" value="C:actin filament"/>
    <property type="evidence" value="ECO:0007669"/>
    <property type="project" value="InterPro"/>
</dbReference>
<feature type="compositionally biased region" description="Polar residues" evidence="3">
    <location>
        <begin position="1241"/>
        <end position="1250"/>
    </location>
</feature>
<gene>
    <name evidence="7" type="primary">capu</name>
</gene>
<dbReference type="PROSITE" id="PS51444">
    <property type="entry name" value="FH2"/>
    <property type="match status" value="1"/>
</dbReference>
<dbReference type="PANTHER" id="PTHR45920:SF7">
    <property type="entry name" value="FORMIN-G"/>
    <property type="match status" value="1"/>
</dbReference>
<dbReference type="GO" id="GO:0051015">
    <property type="term" value="F:actin filament binding"/>
    <property type="evidence" value="ECO:0007669"/>
    <property type="project" value="TreeGrafter"/>
</dbReference>
<dbReference type="Pfam" id="PF02181">
    <property type="entry name" value="FH2"/>
    <property type="match status" value="1"/>
</dbReference>
<feature type="region of interest" description="Disordered" evidence="3">
    <location>
        <begin position="1078"/>
        <end position="1269"/>
    </location>
</feature>
<keyword evidence="4" id="KW-1133">Transmembrane helix</keyword>
<comment type="similarity">
    <text evidence="1">Belongs to the formin homology family. Cappuccino subfamily.</text>
</comment>
<dbReference type="InterPro" id="IPR042201">
    <property type="entry name" value="FH2_Formin_sf"/>
</dbReference>
<dbReference type="Gene3D" id="1.20.58.2220">
    <property type="entry name" value="Formin, FH2 domain"/>
    <property type="match status" value="1"/>
</dbReference>
<dbReference type="GO" id="GO:0030866">
    <property type="term" value="P:cortical actin cytoskeleton organization"/>
    <property type="evidence" value="ECO:0007669"/>
    <property type="project" value="TreeGrafter"/>
</dbReference>
<evidence type="ECO:0000256" key="3">
    <source>
        <dbReference type="SAM" id="MobiDB-lite"/>
    </source>
</evidence>
<feature type="region of interest" description="Disordered" evidence="3">
    <location>
        <begin position="434"/>
        <end position="454"/>
    </location>
</feature>
<feature type="domain" description="FH2" evidence="5">
    <location>
        <begin position="1245"/>
        <end position="1653"/>
    </location>
</feature>
<evidence type="ECO:0000256" key="4">
    <source>
        <dbReference type="SAM" id="Phobius"/>
    </source>
</evidence>
<evidence type="ECO:0000256" key="1">
    <source>
        <dbReference type="ARBA" id="ARBA00005271"/>
    </source>
</evidence>
<keyword evidence="4" id="KW-0812">Transmembrane</keyword>
<sequence>MLQDYLVGEFCSLASIPMSVLILMVLLYCATGKMQLYQAPLAQVPKSTIETRGGKASEGNNRRRRRSRRRRWRRRRRRRSIVSAMQQHHHSSSSSSDNSSSSSDSSHRTNETNHNYNNNHTNNKPNNNHNYNNRNYNNNNNNTNKSNMGNSQNRAANSDEKSTPGAGSLVRLGIDSGGGGVGSGGGVGVGVTLVQRQSSRSRVLSRLVGQKRIREAFLHSPKAAASLEANAGGSGDWITAETEVEHGQLDAVAEQIDFPPAKPPRLKKLHQREQGADKEEPCSLTQQLCPWSTPPPPDNADVEETLGILQENYQTPEVTPTVKQPRKRRIAPQPPTTPKAIEKPLPKPRKMRGAKLPNDDHCAFIEQLFAATSEATLLRTISTVAETSAQAKIITTLTVVADDLVSLDYTDSLEYHNCSSDDCCYASNDTLTHGSQRQQQHSHHHHHHHHSSRNCHRHHCDHHYPYDRRSLCTSCSSNDSLFTDPVDEELIVPNSPLPPLPATKVCEAAAIPPSKRDRPLSEISVTSVDTLSPSTAKAVLELQRRCRADKLACLSLTRVTYLSIANDLQEVEEAEPAILLNTELLVAPNSPAEGSPDELMALQLGKKLAQVLGSGSGTPLTPGNTEAGTPAGTGGTRLVDSPLGNGELFNVSKAKKVELQNLSSRFAAAVGQTPPGVLVTTPAATANETGAAGAGTGATSSSLETQSTVIISFKSSQTPVQSQTNSATAAAPPAGFDNVEDDTAPLPCLPAPPPGFGTPTTPHHLSSNVLKKVASFTVEKSSAGNSSTPSANAPLLAEETTLLATTPTSSQLLVATQNPEIGVGVGGVGSSTSSSRRGSSYVPEKLSFAAYEKFEGQMLMKWLISTMQSNPKSPANECFNQDNSFFNSLALQFCNNLKYVGVLKQISSEHLDGGFSPYEMYQWTHTEQPTTSLPLTPGKLDKVAAWPFSSTPAGLRTLEASSLAGAGGAGGALGGAITASTTALTTATTDSQKTLQQILKKRLLNCSTLAEVHAVVNELLSSVDEPPRRPSKRCVNLTELLNASEATIYEYNKSGGADTGLKSYADAGTQTETATEVAECKGSCKCGESPKEKETTAAAPPPPPPPPPPAPALGGPPPPPPPPPGFGIPAPPPIPAPPRAPGAPPPPPPPPGSCAAPPPPPPAPGGPGAPPPPPMSPSDSAKPLNSPAPLPDPAEGNWFHRTNTLRKSAVNPPKPMRPLYWTRIVTSAPPAPRPPSVANSTDSTENSGSSPDEPPPATTVDGAAGEDPPTKEIWTEIEETPLDNIDEFTELFSRQAIAPVTKPIELKVKRAKSIKVLDPERSRNVGIIWKSLHVTSAEIEHAIYHIDTSVVSLEALQHIRNMQASEDELQKIKEAAGGDIPLDLPEQFLLDTSLISMASERISCIVFQAEFEESVTQLVRKIETVTQLSRQLIESEDLKLVFSIILTLGNYMNGGNRQRGQADGFNLDILGKLKDVKSKESHTTLLHFIVRTYIAHRRKEGVHPLEIQLPIPEPPDVERAAQMDFEDVQRQITELNRKYAGCKRTTAKVLAASRPDILEPFKSKMEEFVEAADKSIAKLRQSLEECRELFLETMRFYHFSPKACTLTLSQCTPDQFFEYWTNFTNDFKDIWKKEITSLLNDLMKKSKQAQIESRRNVSTKVEKSGRVSLKERMLMRRSKN</sequence>
<feature type="compositionally biased region" description="Basic and acidic residues" evidence="3">
    <location>
        <begin position="271"/>
        <end position="281"/>
    </location>
</feature>
<keyword evidence="6" id="KW-1185">Reference proteome</keyword>
<dbReference type="GO" id="GO:0005737">
    <property type="term" value="C:cytoplasm"/>
    <property type="evidence" value="ECO:0007669"/>
    <property type="project" value="TreeGrafter"/>
</dbReference>
<feature type="compositionally biased region" description="Basic residues" evidence="3">
    <location>
        <begin position="440"/>
        <end position="454"/>
    </location>
</feature>
<dbReference type="GO" id="GO:0045010">
    <property type="term" value="P:actin nucleation"/>
    <property type="evidence" value="ECO:0007669"/>
    <property type="project" value="InterPro"/>
</dbReference>
<keyword evidence="4" id="KW-0472">Membrane</keyword>
<keyword evidence="2" id="KW-0175">Coiled coil</keyword>
<feature type="compositionally biased region" description="Low complexity" evidence="3">
    <location>
        <begin position="92"/>
        <end position="104"/>
    </location>
</feature>
<evidence type="ECO:0000313" key="6">
    <source>
        <dbReference type="Proteomes" id="UP001652661"/>
    </source>
</evidence>